<keyword evidence="1" id="KW-1133">Transmembrane helix</keyword>
<dbReference type="InterPro" id="IPR025597">
    <property type="entry name" value="DUF4345"/>
</dbReference>
<protein>
    <submittedName>
        <fullName evidence="2">DUF4345 domain-containing protein</fullName>
    </submittedName>
</protein>
<dbReference type="RefSeq" id="WP_109435322.1">
    <property type="nucleotide sequence ID" value="NZ_CANLFO010000020.1"/>
</dbReference>
<dbReference type="Pfam" id="PF14248">
    <property type="entry name" value="DUF4345"/>
    <property type="match status" value="1"/>
</dbReference>
<feature type="transmembrane region" description="Helical" evidence="1">
    <location>
        <begin position="102"/>
        <end position="120"/>
    </location>
</feature>
<evidence type="ECO:0000313" key="3">
    <source>
        <dbReference type="Proteomes" id="UP000318833"/>
    </source>
</evidence>
<sequence>MDKTIKNLHLGLSATVVFGAALLYGFNPNKILPLIFEFKVDNLELKNIFRAIMGLYIAFAIYWVIGIRKSEHWRNATLTNIIFMGGLAFGRLISTILDGISIQYTIGMILELIVMIWGIYNLKNESYNA</sequence>
<feature type="transmembrane region" description="Helical" evidence="1">
    <location>
        <begin position="7"/>
        <end position="27"/>
    </location>
</feature>
<keyword evidence="1" id="KW-0812">Transmembrane</keyword>
<name>A0A554VKF0_9FLAO</name>
<gene>
    <name evidence="2" type="ORF">FOF46_12065</name>
</gene>
<keyword evidence="1" id="KW-0472">Membrane</keyword>
<comment type="caution">
    <text evidence="2">The sequence shown here is derived from an EMBL/GenBank/DDBJ whole genome shotgun (WGS) entry which is preliminary data.</text>
</comment>
<feature type="transmembrane region" description="Helical" evidence="1">
    <location>
        <begin position="77"/>
        <end position="96"/>
    </location>
</feature>
<keyword evidence="3" id="KW-1185">Reference proteome</keyword>
<dbReference type="OrthoDB" id="1188911at2"/>
<accession>A0A554VKF0</accession>
<proteinExistence type="predicted"/>
<dbReference type="EMBL" id="VLNR01000022">
    <property type="protein sequence ID" value="TSE08500.1"/>
    <property type="molecule type" value="Genomic_DNA"/>
</dbReference>
<feature type="transmembrane region" description="Helical" evidence="1">
    <location>
        <begin position="47"/>
        <end position="65"/>
    </location>
</feature>
<evidence type="ECO:0000256" key="1">
    <source>
        <dbReference type="SAM" id="Phobius"/>
    </source>
</evidence>
<organism evidence="2 3">
    <name type="scientific">Aquimarina algiphila</name>
    <dbReference type="NCBI Taxonomy" id="2047982"/>
    <lineage>
        <taxon>Bacteria</taxon>
        <taxon>Pseudomonadati</taxon>
        <taxon>Bacteroidota</taxon>
        <taxon>Flavobacteriia</taxon>
        <taxon>Flavobacteriales</taxon>
        <taxon>Flavobacteriaceae</taxon>
        <taxon>Aquimarina</taxon>
    </lineage>
</organism>
<dbReference type="AlphaFoldDB" id="A0A554VKF0"/>
<dbReference type="Proteomes" id="UP000318833">
    <property type="component" value="Unassembled WGS sequence"/>
</dbReference>
<evidence type="ECO:0000313" key="2">
    <source>
        <dbReference type="EMBL" id="TSE08500.1"/>
    </source>
</evidence>
<reference evidence="2 3" key="1">
    <citation type="submission" date="2019-07" db="EMBL/GenBank/DDBJ databases">
        <title>The draft genome sequence of Aquimarina algiphila M91.</title>
        <authorList>
            <person name="Meng X."/>
        </authorList>
    </citation>
    <scope>NUCLEOTIDE SEQUENCE [LARGE SCALE GENOMIC DNA]</scope>
    <source>
        <strain evidence="2 3">M91</strain>
    </source>
</reference>